<dbReference type="Pfam" id="PF00072">
    <property type="entry name" value="Response_reg"/>
    <property type="match status" value="1"/>
</dbReference>
<gene>
    <name evidence="7" type="ordered locus">Desac_1776</name>
</gene>
<dbReference type="PANTHER" id="PTHR44591:SF25">
    <property type="entry name" value="CHEMOTAXIS TWO-COMPONENT RESPONSE REGULATOR"/>
    <property type="match status" value="1"/>
</dbReference>
<dbReference type="GO" id="GO:0000160">
    <property type="term" value="P:phosphorelay signal transduction system"/>
    <property type="evidence" value="ECO:0007669"/>
    <property type="project" value="UniProtKB-KW"/>
</dbReference>
<dbReference type="FunFam" id="3.40.50.2300:FF:000018">
    <property type="entry name" value="DNA-binding transcriptional regulator NtrC"/>
    <property type="match status" value="1"/>
</dbReference>
<dbReference type="KEGG" id="dao:Desac_1776"/>
<dbReference type="SMART" id="SM00448">
    <property type="entry name" value="REC"/>
    <property type="match status" value="1"/>
</dbReference>
<organism evidence="7 8">
    <name type="scientific">Desulfobacca acetoxidans (strain ATCC 700848 / DSM 11109 / ASRB2)</name>
    <dbReference type="NCBI Taxonomy" id="880072"/>
    <lineage>
        <taxon>Bacteria</taxon>
        <taxon>Pseudomonadati</taxon>
        <taxon>Thermodesulfobacteriota</taxon>
        <taxon>Desulfobaccia</taxon>
        <taxon>Desulfobaccales</taxon>
        <taxon>Desulfobaccaceae</taxon>
        <taxon>Desulfobacca</taxon>
    </lineage>
</organism>
<protein>
    <submittedName>
        <fullName evidence="7">Response regulator receiver protein</fullName>
    </submittedName>
</protein>
<evidence type="ECO:0000256" key="3">
    <source>
        <dbReference type="ARBA" id="ARBA00023015"/>
    </source>
</evidence>
<keyword evidence="2" id="KW-0902">Two-component regulatory system</keyword>
<dbReference type="HOGENOM" id="CLU_000445_69_8_7"/>
<reference evidence="8" key="2">
    <citation type="submission" date="2011-03" db="EMBL/GenBank/DDBJ databases">
        <title>The complete genome of Desulfobacca acetoxidans DSM 11109.</title>
        <authorList>
            <consortium name="US DOE Joint Genome Institute (JGI-PGF)"/>
            <person name="Lucas S."/>
            <person name="Copeland A."/>
            <person name="Lapidus A."/>
            <person name="Bruce D."/>
            <person name="Goodwin L."/>
            <person name="Pitluck S."/>
            <person name="Peters L."/>
            <person name="Kyrpides N."/>
            <person name="Mavromatis K."/>
            <person name="Ivanova N."/>
            <person name="Ovchinnikova G."/>
            <person name="Teshima H."/>
            <person name="Detter J.C."/>
            <person name="Han C."/>
            <person name="Land M."/>
            <person name="Hauser L."/>
            <person name="Markowitz V."/>
            <person name="Cheng J.-F."/>
            <person name="Hugenholtz P."/>
            <person name="Woyke T."/>
            <person name="Wu D."/>
            <person name="Spring S."/>
            <person name="Schueler E."/>
            <person name="Brambilla E."/>
            <person name="Klenk H.-P."/>
            <person name="Eisen J.A."/>
        </authorList>
    </citation>
    <scope>NUCLEOTIDE SEQUENCE [LARGE SCALE GENOMIC DNA]</scope>
    <source>
        <strain evidence="8">ATCC 700848 / DSM 11109 / ASRB2</strain>
    </source>
</reference>
<sequence>MSAKILLVDDEPDMLDMLEMIITDKTPHQVTTTNNPLELTELLTRDTFDLVITDLKMPSMDGIEVIKAVKQHDPDTPVVMITAFGTIESAEEAVRQGAYDFITKPFRKEQILVAISRALEWRGMIKENRELKRMMQESSSQ</sequence>
<keyword evidence="4" id="KW-0804">Transcription</keyword>
<dbReference type="RefSeq" id="WP_013706726.1">
    <property type="nucleotide sequence ID" value="NC_015388.1"/>
</dbReference>
<dbReference type="PROSITE" id="PS50110">
    <property type="entry name" value="RESPONSE_REGULATORY"/>
    <property type="match status" value="1"/>
</dbReference>
<dbReference type="STRING" id="880072.Desac_1776"/>
<evidence type="ECO:0000313" key="8">
    <source>
        <dbReference type="Proteomes" id="UP000000483"/>
    </source>
</evidence>
<reference evidence="7 8" key="1">
    <citation type="journal article" date="2011" name="Stand. Genomic Sci.">
        <title>Complete genome sequence of the acetate-degrading sulfate reducer Desulfobacca acetoxidans type strain (ASRB2).</title>
        <authorList>
            <person name="Goker M."/>
            <person name="Teshima H."/>
            <person name="Lapidus A."/>
            <person name="Nolan M."/>
            <person name="Lucas S."/>
            <person name="Hammon N."/>
            <person name="Deshpande S."/>
            <person name="Cheng J.F."/>
            <person name="Tapia R."/>
            <person name="Han C."/>
            <person name="Goodwin L."/>
            <person name="Pitluck S."/>
            <person name="Huntemann M."/>
            <person name="Liolios K."/>
            <person name="Ivanova N."/>
            <person name="Pagani I."/>
            <person name="Mavromatis K."/>
            <person name="Ovchinikova G."/>
            <person name="Pati A."/>
            <person name="Chen A."/>
            <person name="Palaniappan K."/>
            <person name="Land M."/>
            <person name="Hauser L."/>
            <person name="Brambilla E.M."/>
            <person name="Rohde M."/>
            <person name="Spring S."/>
            <person name="Detter J.C."/>
            <person name="Woyke T."/>
            <person name="Bristow J."/>
            <person name="Eisen J.A."/>
            <person name="Markowitz V."/>
            <person name="Hugenholtz P."/>
            <person name="Kyrpides N.C."/>
            <person name="Klenk H.P."/>
        </authorList>
    </citation>
    <scope>NUCLEOTIDE SEQUENCE [LARGE SCALE GENOMIC DNA]</scope>
    <source>
        <strain evidence="8">ATCC 700848 / DSM 11109 / ASRB2</strain>
    </source>
</reference>
<dbReference type="InterPro" id="IPR050595">
    <property type="entry name" value="Bact_response_regulator"/>
</dbReference>
<dbReference type="EMBL" id="CP002629">
    <property type="protein sequence ID" value="AEB09616.1"/>
    <property type="molecule type" value="Genomic_DNA"/>
</dbReference>
<dbReference type="PANTHER" id="PTHR44591">
    <property type="entry name" value="STRESS RESPONSE REGULATOR PROTEIN 1"/>
    <property type="match status" value="1"/>
</dbReference>
<evidence type="ECO:0000256" key="4">
    <source>
        <dbReference type="ARBA" id="ARBA00023163"/>
    </source>
</evidence>
<proteinExistence type="predicted"/>
<dbReference type="SUPFAM" id="SSF52172">
    <property type="entry name" value="CheY-like"/>
    <property type="match status" value="1"/>
</dbReference>
<feature type="modified residue" description="4-aspartylphosphate" evidence="5">
    <location>
        <position position="54"/>
    </location>
</feature>
<evidence type="ECO:0000313" key="7">
    <source>
        <dbReference type="EMBL" id="AEB09616.1"/>
    </source>
</evidence>
<keyword evidence="1 5" id="KW-0597">Phosphoprotein</keyword>
<dbReference type="AlphaFoldDB" id="F2NHZ0"/>
<evidence type="ECO:0000256" key="5">
    <source>
        <dbReference type="PROSITE-ProRule" id="PRU00169"/>
    </source>
</evidence>
<keyword evidence="3" id="KW-0805">Transcription regulation</keyword>
<dbReference type="InterPro" id="IPR011006">
    <property type="entry name" value="CheY-like_superfamily"/>
</dbReference>
<keyword evidence="8" id="KW-1185">Reference proteome</keyword>
<dbReference type="Proteomes" id="UP000000483">
    <property type="component" value="Chromosome"/>
</dbReference>
<name>F2NHZ0_DESAR</name>
<evidence type="ECO:0000259" key="6">
    <source>
        <dbReference type="PROSITE" id="PS50110"/>
    </source>
</evidence>
<dbReference type="OrthoDB" id="9800029at2"/>
<evidence type="ECO:0000256" key="1">
    <source>
        <dbReference type="ARBA" id="ARBA00022553"/>
    </source>
</evidence>
<feature type="domain" description="Response regulatory" evidence="6">
    <location>
        <begin position="4"/>
        <end position="119"/>
    </location>
</feature>
<dbReference type="InterPro" id="IPR001789">
    <property type="entry name" value="Sig_transdc_resp-reg_receiver"/>
</dbReference>
<dbReference type="Gene3D" id="3.40.50.2300">
    <property type="match status" value="1"/>
</dbReference>
<dbReference type="eggNOG" id="COG2204">
    <property type="taxonomic scope" value="Bacteria"/>
</dbReference>
<accession>F2NHZ0</accession>
<evidence type="ECO:0000256" key="2">
    <source>
        <dbReference type="ARBA" id="ARBA00023012"/>
    </source>
</evidence>